<sequence length="1906" mass="203268">MSISSSVTYALLCVYYACRTTLLFMVEMLLFLPSYYLVERHDTPSVWLGRRGEAQVQPVLSSAYQYQKAEERDTSNNSDSVDMAKSGARAQSLDGSTRETEDSRGLLSRKAVGRIRSLRTAKESSSWWWPQVPRAVSPFFATRLPDTPHSRQQRQRGGLSPSSYGRPPASGLKGWHDEDGRDAEDMNGSQGSWSNYTVDATPIGSTVLRPLSLHTVDVAVWRDGSPGGEPAPISLQSSPMQRTQRFLVPRALHQRPSGGGFDEEDAVYASFNEPLSATVSDAADGGDQQPCVTDTFFDGVAVSVSVSLPPQREPQQGSLAAARQNAGIIAEAEGLLARWGGRQCGVASQRATARAASAQALTAAARERLCTTVPMWCTVVFRSPAPPSDTIKCVESASTSFRGQYGFLPPWYAVHARAQLLLALADPLLRIAAELLCCRGWRTLAALSTPLGEELNDLASIATGSATTASPEEEVRHQRTRAPLPEGWSERESWQDVAAFLLRPLLMCARLLCSLVYTIVRPHSAMAPLHCWTCTAAPPTSHGTAVDGGGWCPFRRLEGAMQACIDRYTTDTYHTFEPVHADTTAATATAPSMPVITRAKGSISLSAHGPSQPTTARPKVAAMARAQAHMAGLPIPISSTSAPEPVCQQSVGVYWLHGRRPPMWSAPPAADLRNMSISQPPFPAPVVVLLLCPSLLQGNGLYPHTVMRLSHMCQLLTLAGTWQTSFFTGEAAAPLDDARADQALLSSRRAATLSRTTQHGDGSMEREEALPTFKAGVEEMAYTPAMHSTTSRSRASEESSEAEVNDTPMPQGTSSSPISAARPATRPAAQWYAAVPVVELRVPAASPERADDISMPSLTLRDLRHVVKRLRENLEVCQPPGTEESGPFTSTTAVYSAPPDSYSRPPSEGAAATAPAAPRSRRPVYIVGVGWSEASSPLLELAITQQQTPTGKGSRPDGESEEGTGARPPARLDGVVCFSHTLSSAFQLLPEQHAEALALKRKERSTSSLAKVARRASHISNNSSGSGNDLSAIAASISAASPASVTLPAAPHMPRILSQLTTGPARLLCLLTRMQLIADALLAHRQHQEQSQGGVALAGSGRILRTAKVCQGAMDTPARPDYKARKCASAPPSQVGSTALPCISFYQILHLFREAREEVNQAQRGLDRATITWTHQQQQRLQARLAQRSAALDCLSPASTGSLCGVLPKVTDSDFSLGMPRDTTTAPHSQPACRQAPLIPSSFSFSGAAFMPSTRAKALPQHGLSATPLFRYVRAASSPESFVALGNAAAAAVPTVPSMRVGDRRDAEREANVLTTRTFSAVGGGARVPFSSPDQDASPSSVRHDFLREPSTLSWLPHLETVTDWEELAKSPIMAGVQQQRLEAACKTADDLPPPPSVDPPAPLGGGRMQATPASASLPVVSGARGGSRRHLLSAPGTEAETGRYGASGSLSASPSFPAGNTRRCTWSQMSTDDVIASCTLQVVSPTVRQAARLPGSGASGVAQAAVALRGTPSANNRGQAAPTLERERLASEEFNSFFATPASSPLLFVPAPDGGASSVCVVGAERERGNAALASATSTSTEAGLHAPEKSAISSVPMPPPQLQQPIPYPPPSRTPALSSQAAALVELRVRSAQHAALIQRIRVPTLLVHSRDDPVAPTSTVPFPLLQANPWITTVLTRRGSHAVFMESVSEVWRRPRLVVTEWMRPAGMKVPSSDSAVAENKIHLSGSGGVSGAREAFHDRPLLAPLRLTKEKAPPPQPVPSAVATIPRSPALIAAASVPNPSLPPQTKAAFVLRDGNSRSSTSISNSCSTDDFNDDDDSEAGVLVELIPVRDAAADFKRQRSKPQCTASFRHAQQQQQHQRAAAAATSRWQVRIDGTTWLERLLFEYVEKVILCQPATSYPVR</sequence>
<feature type="region of interest" description="Disordered" evidence="1">
    <location>
        <begin position="465"/>
        <end position="484"/>
    </location>
</feature>
<reference evidence="4" key="1">
    <citation type="journal article" date="2021" name="Microbiol. Resour. Announc.">
        <title>LGAAP: Leishmaniinae Genome Assembly and Annotation Pipeline.</title>
        <authorList>
            <person name="Almutairi H."/>
            <person name="Urbaniak M.D."/>
            <person name="Bates M.D."/>
            <person name="Jariyapan N."/>
            <person name="Kwakye-Nuako G."/>
            <person name="Thomaz-Soccol V."/>
            <person name="Al-Salem W.S."/>
            <person name="Dillon R.J."/>
            <person name="Bates P.A."/>
            <person name="Gatherer D."/>
        </authorList>
    </citation>
    <scope>NUCLEOTIDE SEQUENCE [LARGE SCALE GENOMIC DNA]</scope>
</reference>
<organism evidence="3 4">
    <name type="scientific">Leishmania martiniquensis</name>
    <dbReference type="NCBI Taxonomy" id="1580590"/>
    <lineage>
        <taxon>Eukaryota</taxon>
        <taxon>Discoba</taxon>
        <taxon>Euglenozoa</taxon>
        <taxon>Kinetoplastea</taxon>
        <taxon>Metakinetoplastina</taxon>
        <taxon>Trypanosomatida</taxon>
        <taxon>Trypanosomatidae</taxon>
        <taxon>Leishmaniinae</taxon>
        <taxon>Leishmania</taxon>
    </lineage>
</organism>
<feature type="region of interest" description="Disordered" evidence="1">
    <location>
        <begin position="1388"/>
        <end position="1458"/>
    </location>
</feature>
<accession>A0A836HY27</accession>
<dbReference type="KEGG" id="lmat:92516940"/>
<dbReference type="OrthoDB" id="5954035at2759"/>
<comment type="caution">
    <text evidence="3">The sequence shown here is derived from an EMBL/GenBank/DDBJ whole genome shotgun (WGS) entry which is preliminary data.</text>
</comment>
<proteinExistence type="predicted"/>
<name>A0A836HY27_9TRYP</name>
<feature type="region of interest" description="Disordered" evidence="1">
    <location>
        <begin position="945"/>
        <end position="970"/>
    </location>
</feature>
<feature type="region of interest" description="Disordered" evidence="1">
    <location>
        <begin position="785"/>
        <end position="822"/>
    </location>
</feature>
<keyword evidence="2" id="KW-0472">Membrane</keyword>
<evidence type="ECO:0000256" key="2">
    <source>
        <dbReference type="SAM" id="Phobius"/>
    </source>
</evidence>
<dbReference type="Proteomes" id="UP000673552">
    <property type="component" value="Unassembled WGS sequence"/>
</dbReference>
<dbReference type="Gene3D" id="3.40.50.1820">
    <property type="entry name" value="alpha/beta hydrolase"/>
    <property type="match status" value="1"/>
</dbReference>
<feature type="region of interest" description="Disordered" evidence="1">
    <location>
        <begin position="68"/>
        <end position="106"/>
    </location>
</feature>
<gene>
    <name evidence="3" type="ORF">LSCM1_07036</name>
</gene>
<dbReference type="SUPFAM" id="SSF53474">
    <property type="entry name" value="alpha/beta-Hydrolases"/>
    <property type="match status" value="1"/>
</dbReference>
<feature type="compositionally biased region" description="Polar residues" evidence="1">
    <location>
        <begin position="808"/>
        <end position="818"/>
    </location>
</feature>
<evidence type="ECO:0000256" key="1">
    <source>
        <dbReference type="SAM" id="MobiDB-lite"/>
    </source>
</evidence>
<feature type="compositionally biased region" description="Low complexity" evidence="1">
    <location>
        <begin position="1575"/>
        <end position="1584"/>
    </location>
</feature>
<keyword evidence="2" id="KW-1133">Transmembrane helix</keyword>
<evidence type="ECO:0000313" key="3">
    <source>
        <dbReference type="EMBL" id="KAG5484960.1"/>
    </source>
</evidence>
<protein>
    <submittedName>
        <fullName evidence="3">Uncharacterized protein</fullName>
    </submittedName>
</protein>
<dbReference type="RefSeq" id="XP_067180632.1">
    <property type="nucleotide sequence ID" value="XM_067324428.1"/>
</dbReference>
<keyword evidence="2" id="KW-0812">Transmembrane</keyword>
<feature type="transmembrane region" description="Helical" evidence="2">
    <location>
        <begin position="6"/>
        <end position="32"/>
    </location>
</feature>
<feature type="region of interest" description="Disordered" evidence="1">
    <location>
        <begin position="877"/>
        <end position="919"/>
    </location>
</feature>
<reference evidence="4" key="2">
    <citation type="journal article" date="2021" name="Sci. Data">
        <title>Chromosome-scale genome sequencing, assembly and annotation of six genomes from subfamily Leishmaniinae.</title>
        <authorList>
            <person name="Almutairi H."/>
            <person name="Urbaniak M.D."/>
            <person name="Bates M.D."/>
            <person name="Jariyapan N."/>
            <person name="Kwakye-Nuako G."/>
            <person name="Thomaz Soccol V."/>
            <person name="Al-Salem W.S."/>
            <person name="Dillon R.J."/>
            <person name="Bates P.A."/>
            <person name="Gatherer D."/>
        </authorList>
    </citation>
    <scope>NUCLEOTIDE SEQUENCE [LARGE SCALE GENOMIC DNA]</scope>
</reference>
<dbReference type="InterPro" id="IPR029058">
    <property type="entry name" value="AB_hydrolase_fold"/>
</dbReference>
<evidence type="ECO:0000313" key="4">
    <source>
        <dbReference type="Proteomes" id="UP000673552"/>
    </source>
</evidence>
<dbReference type="EMBL" id="JAFEUZ010000010">
    <property type="protein sequence ID" value="KAG5484960.1"/>
    <property type="molecule type" value="Genomic_DNA"/>
</dbReference>
<feature type="region of interest" description="Disordered" evidence="1">
    <location>
        <begin position="1575"/>
        <end position="1598"/>
    </location>
</feature>
<feature type="region of interest" description="Disordered" evidence="1">
    <location>
        <begin position="141"/>
        <end position="193"/>
    </location>
</feature>
<dbReference type="GeneID" id="92516940"/>
<feature type="compositionally biased region" description="Pro residues" evidence="1">
    <location>
        <begin position="1392"/>
        <end position="1403"/>
    </location>
</feature>
<keyword evidence="4" id="KW-1185">Reference proteome</keyword>